<keyword evidence="5 8" id="KW-0697">Rotamase</keyword>
<feature type="region of interest" description="Disordered" evidence="9">
    <location>
        <begin position="30"/>
        <end position="59"/>
    </location>
</feature>
<name>A0A6A7Y3W2_9HYPH</name>
<evidence type="ECO:0000256" key="4">
    <source>
        <dbReference type="ARBA" id="ARBA00018370"/>
    </source>
</evidence>
<dbReference type="GO" id="GO:0003755">
    <property type="term" value="F:peptidyl-prolyl cis-trans isomerase activity"/>
    <property type="evidence" value="ECO:0007669"/>
    <property type="project" value="UniProtKB-KW"/>
</dbReference>
<evidence type="ECO:0000313" key="11">
    <source>
        <dbReference type="EMBL" id="MQT13415.1"/>
    </source>
</evidence>
<evidence type="ECO:0000256" key="2">
    <source>
        <dbReference type="ARBA" id="ARBA00007656"/>
    </source>
</evidence>
<dbReference type="Gene3D" id="1.10.8.1040">
    <property type="match status" value="1"/>
</dbReference>
<reference evidence="11 12" key="1">
    <citation type="submission" date="2019-09" db="EMBL/GenBank/DDBJ databases">
        <title>Segnochrobactrum spirostomi gen. nov., sp. nov., isolated from the ciliate Spirostomum cf. yagiui and description of a novel family, Segnochrobactraceae fam. nov. within the order Rhizobiales of the class Alphaproteobacteria.</title>
        <authorList>
            <person name="Akter S."/>
            <person name="Shazib S.U.A."/>
            <person name="Shin M.K."/>
        </authorList>
    </citation>
    <scope>NUCLEOTIDE SEQUENCE [LARGE SCALE GENOMIC DNA]</scope>
    <source>
        <strain evidence="11 12">Sp-1</strain>
    </source>
</reference>
<dbReference type="PANTHER" id="PTHR47245">
    <property type="entry name" value="PEPTIDYLPROLYL ISOMERASE"/>
    <property type="match status" value="1"/>
</dbReference>
<dbReference type="Proteomes" id="UP000332515">
    <property type="component" value="Unassembled WGS sequence"/>
</dbReference>
<evidence type="ECO:0000256" key="7">
    <source>
        <dbReference type="ARBA" id="ARBA00031484"/>
    </source>
</evidence>
<evidence type="ECO:0000256" key="6">
    <source>
        <dbReference type="ARBA" id="ARBA00030642"/>
    </source>
</evidence>
<keyword evidence="8" id="KW-0413">Isomerase</keyword>
<evidence type="ECO:0000256" key="5">
    <source>
        <dbReference type="ARBA" id="ARBA00023110"/>
    </source>
</evidence>
<dbReference type="PROSITE" id="PS50198">
    <property type="entry name" value="PPIC_PPIASE_2"/>
    <property type="match status" value="1"/>
</dbReference>
<dbReference type="EC" id="5.2.1.8" evidence="3"/>
<dbReference type="InterPro" id="IPR000297">
    <property type="entry name" value="PPIase_PpiC"/>
</dbReference>
<comment type="catalytic activity">
    <reaction evidence="1">
        <text>[protein]-peptidylproline (omega=180) = [protein]-peptidylproline (omega=0)</text>
        <dbReference type="Rhea" id="RHEA:16237"/>
        <dbReference type="Rhea" id="RHEA-COMP:10747"/>
        <dbReference type="Rhea" id="RHEA-COMP:10748"/>
        <dbReference type="ChEBI" id="CHEBI:83833"/>
        <dbReference type="ChEBI" id="CHEBI:83834"/>
        <dbReference type="EC" id="5.2.1.8"/>
    </reaction>
</comment>
<evidence type="ECO:0000259" key="10">
    <source>
        <dbReference type="PROSITE" id="PS50198"/>
    </source>
</evidence>
<feature type="region of interest" description="Disordered" evidence="9">
    <location>
        <begin position="73"/>
        <end position="113"/>
    </location>
</feature>
<proteinExistence type="inferred from homology"/>
<feature type="domain" description="PpiC" evidence="10">
    <location>
        <begin position="322"/>
        <end position="413"/>
    </location>
</feature>
<gene>
    <name evidence="11" type="ORF">F0357_12330</name>
</gene>
<evidence type="ECO:0000256" key="1">
    <source>
        <dbReference type="ARBA" id="ARBA00000971"/>
    </source>
</evidence>
<dbReference type="Pfam" id="PF13616">
    <property type="entry name" value="Rotamase_3"/>
    <property type="match status" value="1"/>
</dbReference>
<organism evidence="11 12">
    <name type="scientific">Segnochrobactrum spirostomi</name>
    <dbReference type="NCBI Taxonomy" id="2608987"/>
    <lineage>
        <taxon>Bacteria</taxon>
        <taxon>Pseudomonadati</taxon>
        <taxon>Pseudomonadota</taxon>
        <taxon>Alphaproteobacteria</taxon>
        <taxon>Hyphomicrobiales</taxon>
        <taxon>Segnochrobactraceae</taxon>
        <taxon>Segnochrobactrum</taxon>
    </lineage>
</organism>
<accession>A0A6A7Y3W2</accession>
<dbReference type="PANTHER" id="PTHR47245:SF2">
    <property type="entry name" value="PEPTIDYL-PROLYL CIS-TRANS ISOMERASE HP_0175-RELATED"/>
    <property type="match status" value="1"/>
</dbReference>
<comment type="similarity">
    <text evidence="2">Belongs to the PpiC/parvulin rotamase family.</text>
</comment>
<keyword evidence="12" id="KW-1185">Reference proteome</keyword>
<dbReference type="SUPFAM" id="SSF54534">
    <property type="entry name" value="FKBP-like"/>
    <property type="match status" value="1"/>
</dbReference>
<dbReference type="InterPro" id="IPR046357">
    <property type="entry name" value="PPIase_dom_sf"/>
</dbReference>
<protein>
    <recommendedName>
        <fullName evidence="4">Parvulin-like PPIase</fullName>
        <ecNumber evidence="3">5.2.1.8</ecNumber>
    </recommendedName>
    <alternativeName>
        <fullName evidence="6">Peptidyl-prolyl cis-trans isomerase plp</fullName>
    </alternativeName>
    <alternativeName>
        <fullName evidence="7">Rotamase plp</fullName>
    </alternativeName>
</protein>
<evidence type="ECO:0000256" key="9">
    <source>
        <dbReference type="SAM" id="MobiDB-lite"/>
    </source>
</evidence>
<dbReference type="AlphaFoldDB" id="A0A6A7Y3W2"/>
<sequence>MSQSSFGNREVCARGREMLRRATVHRVRSRLERRNGPRVRRQQGRRCTFSTRGRPRRDIRRGSDVVNAAAFRQSAPAATRGPRRRAGAAAACRRSTARRSRLTADRRGDRASLGRGRRPLYRFRRRRDLFGRCAAACHRAMKGAPSASSSSHGRGGAPFGAGNLMSFKAHLRGAVAPLALVALLSATGIAAAQDQAPPPNPATLVPAKPGNKPDTVIATVNGTTITEADLGFVAEDFATELARVPDSEKRRILMDVLVDMTLVSQAAEKAGIQDKPDFKERMDYLRLRTLRNTYITDDVQPQVTDADLKARYESEIKKFQGPEEVHAKHILVAKKEEAEAIIKELQNGGDFDKIAKEKSIDTGSGAQGGDLGYFTHGQMVKPFEDAAFALEVGQITKEPIQTEFGWHVIKLEDKRKQAPRASTR</sequence>
<comment type="caution">
    <text evidence="11">The sequence shown here is derived from an EMBL/GenBank/DDBJ whole genome shotgun (WGS) entry which is preliminary data.</text>
</comment>
<evidence type="ECO:0000256" key="3">
    <source>
        <dbReference type="ARBA" id="ARBA00013194"/>
    </source>
</evidence>
<dbReference type="EMBL" id="VWNA01000001">
    <property type="protein sequence ID" value="MQT13415.1"/>
    <property type="molecule type" value="Genomic_DNA"/>
</dbReference>
<feature type="compositionally biased region" description="Basic and acidic residues" evidence="9">
    <location>
        <begin position="102"/>
        <end position="112"/>
    </location>
</feature>
<evidence type="ECO:0000313" key="12">
    <source>
        <dbReference type="Proteomes" id="UP000332515"/>
    </source>
</evidence>
<evidence type="ECO:0000256" key="8">
    <source>
        <dbReference type="PROSITE-ProRule" id="PRU00278"/>
    </source>
</evidence>
<dbReference type="Gene3D" id="3.10.50.40">
    <property type="match status" value="1"/>
</dbReference>
<dbReference type="InterPro" id="IPR050245">
    <property type="entry name" value="PrsA_foldase"/>
</dbReference>